<organism evidence="2 3">
    <name type="scientific">Nocardiopsis composta</name>
    <dbReference type="NCBI Taxonomy" id="157465"/>
    <lineage>
        <taxon>Bacteria</taxon>
        <taxon>Bacillati</taxon>
        <taxon>Actinomycetota</taxon>
        <taxon>Actinomycetes</taxon>
        <taxon>Streptosporangiales</taxon>
        <taxon>Nocardiopsidaceae</taxon>
        <taxon>Nocardiopsis</taxon>
    </lineage>
</organism>
<gene>
    <name evidence="2" type="ORF">HDA36_003941</name>
</gene>
<dbReference type="Proteomes" id="UP000572635">
    <property type="component" value="Unassembled WGS sequence"/>
</dbReference>
<comment type="caution">
    <text evidence="2">The sequence shown here is derived from an EMBL/GenBank/DDBJ whole genome shotgun (WGS) entry which is preliminary data.</text>
</comment>
<dbReference type="RefSeq" id="WP_312893731.1">
    <property type="nucleotide sequence ID" value="NZ_BAAAJD010000017.1"/>
</dbReference>
<dbReference type="AlphaFoldDB" id="A0A7W8VEZ3"/>
<accession>A0A7W8VEZ3</accession>
<evidence type="ECO:0000256" key="1">
    <source>
        <dbReference type="SAM" id="Phobius"/>
    </source>
</evidence>
<feature type="transmembrane region" description="Helical" evidence="1">
    <location>
        <begin position="67"/>
        <end position="85"/>
    </location>
</feature>
<feature type="transmembrane region" description="Helical" evidence="1">
    <location>
        <begin position="36"/>
        <end position="55"/>
    </location>
</feature>
<keyword evidence="1" id="KW-0472">Membrane</keyword>
<keyword evidence="3" id="KW-1185">Reference proteome</keyword>
<protein>
    <submittedName>
        <fullName evidence="2">Uncharacterized protein</fullName>
    </submittedName>
</protein>
<proteinExistence type="predicted"/>
<keyword evidence="1" id="KW-1133">Transmembrane helix</keyword>
<dbReference type="EMBL" id="JACHDB010000001">
    <property type="protein sequence ID" value="MBB5433857.1"/>
    <property type="molecule type" value="Genomic_DNA"/>
</dbReference>
<sequence length="193" mass="19270">MEVQGRFRSARAAVFAAVCVGVSGVGHALASGHTVPAGAALLGAAVVFGFARAAAGGERGYGSIAAWMLWGQLALHAVFSAAQAAGAPHAAGHAAPAGDGGSSDPGMLAAHLLAALVSAWWLRRGEAAAFTLLRLAADAVLAVLPALVTGDARLAAPQRAARPRGGPEAVRRTVRLLRYAVVLRAPPVVLPAA</sequence>
<feature type="transmembrane region" description="Helical" evidence="1">
    <location>
        <begin position="12"/>
        <end position="30"/>
    </location>
</feature>
<evidence type="ECO:0000313" key="2">
    <source>
        <dbReference type="EMBL" id="MBB5433857.1"/>
    </source>
</evidence>
<feature type="transmembrane region" description="Helical" evidence="1">
    <location>
        <begin position="105"/>
        <end position="122"/>
    </location>
</feature>
<name>A0A7W8VEZ3_9ACTN</name>
<reference evidence="2 3" key="1">
    <citation type="submission" date="2020-08" db="EMBL/GenBank/DDBJ databases">
        <title>Sequencing the genomes of 1000 actinobacteria strains.</title>
        <authorList>
            <person name="Klenk H.-P."/>
        </authorList>
    </citation>
    <scope>NUCLEOTIDE SEQUENCE [LARGE SCALE GENOMIC DNA]</scope>
    <source>
        <strain evidence="2 3">DSM 44551</strain>
    </source>
</reference>
<keyword evidence="1" id="KW-0812">Transmembrane</keyword>
<evidence type="ECO:0000313" key="3">
    <source>
        <dbReference type="Proteomes" id="UP000572635"/>
    </source>
</evidence>